<dbReference type="Pfam" id="PF03382">
    <property type="entry name" value="DUF285"/>
    <property type="match status" value="1"/>
</dbReference>
<name>A0AAX0LAB6_9BACT</name>
<gene>
    <name evidence="2" type="ORF">BFG04_04360</name>
</gene>
<dbReference type="Pfam" id="PF22337">
    <property type="entry name" value="Phage_fiber_rpt"/>
    <property type="match status" value="1"/>
</dbReference>
<keyword evidence="1" id="KW-0175">Coiled coil</keyword>
<dbReference type="RefSeq" id="WP_078415563.1">
    <property type="nucleotide sequence ID" value="NZ_MCRK01000036.1"/>
</dbReference>
<sequence length="739" mass="83954">MISMYELKLGNETLEALKFLLSQVDELETAITNINLEEVKSISATIQSNKNAIESAKAEIWRIKTALNDDKLDFDSKYVIFKEFSATIEPLKTLLNSIKKDVEQNAEQVATNTKLSTQNKEEIKQKYNEIQELARDVKADYEKSKENLTNSNFVKDEVIQKDNELREFVETKNNEIIAYTDKKKEDFNQYMEDKNEELEAWIEQKFGNVDTTKQEIISAKEQVRSDKEKTHAFKEQVEQKAKELISLESALSTLKEQIQETIKTGSINDDTLSSTQSYSSNKVEQDFLKKETAEQTYLKKTDTIDAYTKTQTDKTFVKTTNVYTKEESDGKYASSSVLTDYLTTENANKTYASKSELNNKLDVDTYNNEKNDFATKSDISSVKSAIPNVSEFITQNTADSRYIRSENANYTTVTDNLASSSPKEALSANQGKVLKELIDKKIDKTSAEFLYLKKAGQTAFDKREQTSLSVDLRQSNNFVINPNTKETLSLNNGIVGQTGIVVVIDSSKISGFGSMCKFKVAPKELYGYDLFIYFVVSPTDVKMAHMTVGSSNSVESKVQRFQGTYFPLTHTTKDPVYPKYVERGGATYTFKPNDGLYFSKPPVSFKFLLKNDPSANNSLYFNDPDINFWSMSQIDNTAGMFYGCKNFNQNLNNFNIENVKDANSMFWDCHKFNQPLAHFKTKKASDLSFMLYNCKNFNQNIANLDVTNVTNYKFFAQGSGLAKANAPLKFRNKTANTTW</sequence>
<accession>A0AAX0LAB6</accession>
<dbReference type="InterPro" id="IPR054500">
    <property type="entry name" value="Phage_fiber_rpt"/>
</dbReference>
<evidence type="ECO:0000313" key="3">
    <source>
        <dbReference type="Proteomes" id="UP000189728"/>
    </source>
</evidence>
<dbReference type="Proteomes" id="UP000189728">
    <property type="component" value="Unassembled WGS sequence"/>
</dbReference>
<organism evidence="2 3">
    <name type="scientific">Campylobacter pinnipediorum subsp. pinnipediorum</name>
    <dbReference type="NCBI Taxonomy" id="1660067"/>
    <lineage>
        <taxon>Bacteria</taxon>
        <taxon>Pseudomonadati</taxon>
        <taxon>Campylobacterota</taxon>
        <taxon>Epsilonproteobacteria</taxon>
        <taxon>Campylobacterales</taxon>
        <taxon>Campylobacteraceae</taxon>
        <taxon>Campylobacter</taxon>
    </lineage>
</organism>
<protein>
    <recommendedName>
        <fullName evidence="4">DUF285 domain protein</fullName>
    </recommendedName>
</protein>
<evidence type="ECO:0008006" key="4">
    <source>
        <dbReference type="Google" id="ProtNLM"/>
    </source>
</evidence>
<dbReference type="EMBL" id="MCRK01000036">
    <property type="protein sequence ID" value="OPA77334.1"/>
    <property type="molecule type" value="Genomic_DNA"/>
</dbReference>
<proteinExistence type="predicted"/>
<dbReference type="AlphaFoldDB" id="A0AAX0LAB6"/>
<feature type="coiled-coil region" evidence="1">
    <location>
        <begin position="237"/>
        <end position="264"/>
    </location>
</feature>
<comment type="caution">
    <text evidence="2">The sequence shown here is derived from an EMBL/GenBank/DDBJ whole genome shotgun (WGS) entry which is preliminary data.</text>
</comment>
<feature type="coiled-coil region" evidence="1">
    <location>
        <begin position="120"/>
        <end position="147"/>
    </location>
</feature>
<evidence type="ECO:0000256" key="1">
    <source>
        <dbReference type="SAM" id="Coils"/>
    </source>
</evidence>
<evidence type="ECO:0000313" key="2">
    <source>
        <dbReference type="EMBL" id="OPA77334.1"/>
    </source>
</evidence>
<reference evidence="2 3" key="1">
    <citation type="submission" date="2016-08" db="EMBL/GenBank/DDBJ databases">
        <title>Campylobacter species from sea mammals.</title>
        <authorList>
            <person name="Gilbert M.J."/>
            <person name="Byrne B.A."/>
            <person name="Zomer A.L."/>
            <person name="Wagenaar J.A."/>
        </authorList>
    </citation>
    <scope>NUCLEOTIDE SEQUENCE [LARGE SCALE GENOMIC DNA]</scope>
    <source>
        <strain evidence="2 3">1105248</strain>
    </source>
</reference>
<dbReference type="InterPro" id="IPR005046">
    <property type="entry name" value="DUF285"/>
</dbReference>